<dbReference type="EMBL" id="CAJZAG010000005">
    <property type="protein sequence ID" value="CAG9172567.1"/>
    <property type="molecule type" value="Genomic_DNA"/>
</dbReference>
<feature type="transmembrane region" description="Helical" evidence="1">
    <location>
        <begin position="31"/>
        <end position="55"/>
    </location>
</feature>
<reference evidence="2 3" key="1">
    <citation type="submission" date="2021-08" db="EMBL/GenBank/DDBJ databases">
        <authorList>
            <person name="Peeters C."/>
        </authorList>
    </citation>
    <scope>NUCLEOTIDE SEQUENCE [LARGE SCALE GENOMIC DNA]</scope>
    <source>
        <strain evidence="2 3">LMG 32289</strain>
    </source>
</reference>
<protein>
    <recommendedName>
        <fullName evidence="4">SMODS and SLOG-associating 2TM effector domain-containing protein</fullName>
    </recommendedName>
</protein>
<evidence type="ECO:0000313" key="3">
    <source>
        <dbReference type="Proteomes" id="UP000706525"/>
    </source>
</evidence>
<evidence type="ECO:0000313" key="2">
    <source>
        <dbReference type="EMBL" id="CAG9172567.1"/>
    </source>
</evidence>
<keyword evidence="3" id="KW-1185">Reference proteome</keyword>
<evidence type="ECO:0008006" key="4">
    <source>
        <dbReference type="Google" id="ProtNLM"/>
    </source>
</evidence>
<gene>
    <name evidence="2" type="ORF">LMG32289_02623</name>
</gene>
<keyword evidence="1" id="KW-0812">Transmembrane</keyword>
<dbReference type="RefSeq" id="WP_223988769.1">
    <property type="nucleotide sequence ID" value="NZ_CAJZAG010000005.1"/>
</dbReference>
<keyword evidence="1" id="KW-0472">Membrane</keyword>
<feature type="transmembrane region" description="Helical" evidence="1">
    <location>
        <begin position="62"/>
        <end position="81"/>
    </location>
</feature>
<name>A0ABN7YL32_9BURK</name>
<accession>A0ABN7YL32</accession>
<organism evidence="2 3">
    <name type="scientific">Cupriavidus pampae</name>
    <dbReference type="NCBI Taxonomy" id="659251"/>
    <lineage>
        <taxon>Bacteria</taxon>
        <taxon>Pseudomonadati</taxon>
        <taxon>Pseudomonadota</taxon>
        <taxon>Betaproteobacteria</taxon>
        <taxon>Burkholderiales</taxon>
        <taxon>Burkholderiaceae</taxon>
        <taxon>Cupriavidus</taxon>
    </lineage>
</organism>
<keyword evidence="1" id="KW-1133">Transmembrane helix</keyword>
<proteinExistence type="predicted"/>
<dbReference type="Proteomes" id="UP000706525">
    <property type="component" value="Unassembled WGS sequence"/>
</dbReference>
<comment type="caution">
    <text evidence="2">The sequence shown here is derived from an EMBL/GenBank/DDBJ whole genome shotgun (WGS) entry which is preliminary data.</text>
</comment>
<evidence type="ECO:0000256" key="1">
    <source>
        <dbReference type="SAM" id="Phobius"/>
    </source>
</evidence>
<sequence>MTGSISLAAFASAGSQEVLEEVQRALNSWDTWAWISKTGAVFLGVIVSACGVLIASKQLPDNWHYGVSAFVAACVFAYGLLQPYEEYKQFRLAQYKLHGAYMAYLISGRSSDDLTALKTAFDEARNELKEDWVSPSVSASTGKAPS</sequence>